<evidence type="ECO:0000313" key="3">
    <source>
        <dbReference type="Proteomes" id="UP000325122"/>
    </source>
</evidence>
<proteinExistence type="predicted"/>
<sequence>MKLDEAVLEDAHVRLEPLREAHRQALRGPADDPDIWAFMTQRGDGAQFDAWFDKMLTASAGPAQISHAVFDAASGACVGHTAYLEISAPHARVEIGWTWYAAGARGGAVNPACKRLLLAHAFESGAERVELKTHHLNARSQRAIAALGAVREGVLRSHYATWTGQRRDTVMFSVLKDEWPDVRARLDARLSPD</sequence>
<reference evidence="2 3" key="1">
    <citation type="submission" date="2019-09" db="EMBL/GenBank/DDBJ databases">
        <authorList>
            <person name="Kevbrin V."/>
            <person name="Grouzdev D.S."/>
        </authorList>
    </citation>
    <scope>NUCLEOTIDE SEQUENCE [LARGE SCALE GENOMIC DNA]</scope>
    <source>
        <strain evidence="2 3">G-192</strain>
    </source>
</reference>
<organism evidence="2 3">
    <name type="scientific">Alkalicaulis satelles</name>
    <dbReference type="NCBI Taxonomy" id="2609175"/>
    <lineage>
        <taxon>Bacteria</taxon>
        <taxon>Pseudomonadati</taxon>
        <taxon>Pseudomonadota</taxon>
        <taxon>Alphaproteobacteria</taxon>
        <taxon>Maricaulales</taxon>
        <taxon>Maricaulaceae</taxon>
        <taxon>Alkalicaulis</taxon>
    </lineage>
</organism>
<dbReference type="Gene3D" id="3.40.630.30">
    <property type="match status" value="1"/>
</dbReference>
<keyword evidence="2" id="KW-0808">Transferase</keyword>
<dbReference type="InterPro" id="IPR016181">
    <property type="entry name" value="Acyl_CoA_acyltransferase"/>
</dbReference>
<feature type="domain" description="N-acetyltransferase" evidence="1">
    <location>
        <begin position="13"/>
        <end position="168"/>
    </location>
</feature>
<dbReference type="RefSeq" id="WP_150023607.1">
    <property type="nucleotide sequence ID" value="NZ_VWOJ01000003.1"/>
</dbReference>
<name>A0A5M6ZF22_9PROT</name>
<dbReference type="InterPro" id="IPR000182">
    <property type="entry name" value="GNAT_dom"/>
</dbReference>
<accession>A0A5M6ZF22</accession>
<dbReference type="EMBL" id="VWOJ01000003">
    <property type="protein sequence ID" value="KAA5802357.1"/>
    <property type="molecule type" value="Genomic_DNA"/>
</dbReference>
<dbReference type="PANTHER" id="PTHR43610:SF1">
    <property type="entry name" value="N-ACETYLTRANSFERASE DOMAIN-CONTAINING PROTEIN"/>
    <property type="match status" value="1"/>
</dbReference>
<evidence type="ECO:0000259" key="1">
    <source>
        <dbReference type="PROSITE" id="PS51186"/>
    </source>
</evidence>
<dbReference type="PANTHER" id="PTHR43610">
    <property type="entry name" value="BLL6696 PROTEIN"/>
    <property type="match status" value="1"/>
</dbReference>
<evidence type="ECO:0000313" key="2">
    <source>
        <dbReference type="EMBL" id="KAA5802357.1"/>
    </source>
</evidence>
<dbReference type="AlphaFoldDB" id="A0A5M6ZF22"/>
<dbReference type="Proteomes" id="UP000325122">
    <property type="component" value="Unassembled WGS sequence"/>
</dbReference>
<dbReference type="PROSITE" id="PS51186">
    <property type="entry name" value="GNAT"/>
    <property type="match status" value="1"/>
</dbReference>
<keyword evidence="3" id="KW-1185">Reference proteome</keyword>
<comment type="caution">
    <text evidence="2">The sequence shown here is derived from an EMBL/GenBank/DDBJ whole genome shotgun (WGS) entry which is preliminary data.</text>
</comment>
<protein>
    <submittedName>
        <fullName evidence="2">GNAT family N-acetyltransferase</fullName>
    </submittedName>
</protein>
<dbReference type="GO" id="GO:0016747">
    <property type="term" value="F:acyltransferase activity, transferring groups other than amino-acyl groups"/>
    <property type="evidence" value="ECO:0007669"/>
    <property type="project" value="InterPro"/>
</dbReference>
<dbReference type="SUPFAM" id="SSF55729">
    <property type="entry name" value="Acyl-CoA N-acyltransferases (Nat)"/>
    <property type="match status" value="1"/>
</dbReference>
<dbReference type="Pfam" id="PF13302">
    <property type="entry name" value="Acetyltransf_3"/>
    <property type="match status" value="1"/>
</dbReference>
<gene>
    <name evidence="2" type="ORF">F1654_11065</name>
</gene>